<organism evidence="1 2">
    <name type="scientific">Caerostris extrusa</name>
    <name type="common">Bark spider</name>
    <name type="synonym">Caerostris bankana</name>
    <dbReference type="NCBI Taxonomy" id="172846"/>
    <lineage>
        <taxon>Eukaryota</taxon>
        <taxon>Metazoa</taxon>
        <taxon>Ecdysozoa</taxon>
        <taxon>Arthropoda</taxon>
        <taxon>Chelicerata</taxon>
        <taxon>Arachnida</taxon>
        <taxon>Araneae</taxon>
        <taxon>Araneomorphae</taxon>
        <taxon>Entelegynae</taxon>
        <taxon>Araneoidea</taxon>
        <taxon>Araneidae</taxon>
        <taxon>Caerostris</taxon>
    </lineage>
</organism>
<name>A0AAV4NYZ9_CAEEX</name>
<gene>
    <name evidence="1" type="ORF">CEXT_438991</name>
</gene>
<accession>A0AAV4NYZ9</accession>
<proteinExistence type="predicted"/>
<keyword evidence="2" id="KW-1185">Reference proteome</keyword>
<comment type="caution">
    <text evidence="1">The sequence shown here is derived from an EMBL/GenBank/DDBJ whole genome shotgun (WGS) entry which is preliminary data.</text>
</comment>
<dbReference type="AlphaFoldDB" id="A0AAV4NYZ9"/>
<evidence type="ECO:0000313" key="2">
    <source>
        <dbReference type="Proteomes" id="UP001054945"/>
    </source>
</evidence>
<protein>
    <submittedName>
        <fullName evidence="1">Uncharacterized protein</fullName>
    </submittedName>
</protein>
<reference evidence="1 2" key="1">
    <citation type="submission" date="2021-06" db="EMBL/GenBank/DDBJ databases">
        <title>Caerostris extrusa draft genome.</title>
        <authorList>
            <person name="Kono N."/>
            <person name="Arakawa K."/>
        </authorList>
    </citation>
    <scope>NUCLEOTIDE SEQUENCE [LARGE SCALE GENOMIC DNA]</scope>
</reference>
<dbReference type="EMBL" id="BPLR01003811">
    <property type="protein sequence ID" value="GIX88970.1"/>
    <property type="molecule type" value="Genomic_DNA"/>
</dbReference>
<evidence type="ECO:0000313" key="1">
    <source>
        <dbReference type="EMBL" id="GIX88970.1"/>
    </source>
</evidence>
<sequence length="74" mass="8120">MEILVLLVVFRFKLPPVRKSNELFTRPVQAERVLPSLAHYRRKVHSSEKAANPCAPGSIAYAADSSESLDAAIG</sequence>
<dbReference type="Proteomes" id="UP001054945">
    <property type="component" value="Unassembled WGS sequence"/>
</dbReference>